<organism evidence="2 3">
    <name type="scientific">Streptococcus dysgalactiae subsp. equisimilis</name>
    <name type="common">Streptococcus equisimilis</name>
    <dbReference type="NCBI Taxonomy" id="119602"/>
    <lineage>
        <taxon>Bacteria</taxon>
        <taxon>Bacillati</taxon>
        <taxon>Bacillota</taxon>
        <taxon>Bacilli</taxon>
        <taxon>Lactobacillales</taxon>
        <taxon>Streptococcaceae</taxon>
        <taxon>Streptococcus</taxon>
    </lineage>
</organism>
<keyword evidence="1" id="KW-0812">Transmembrane</keyword>
<reference evidence="2 3" key="1">
    <citation type="submission" date="2018-06" db="EMBL/GenBank/DDBJ databases">
        <authorList>
            <consortium name="Pathogen Informatics"/>
            <person name="Doyle S."/>
        </authorList>
    </citation>
    <scope>NUCLEOTIDE SEQUENCE [LARGE SCALE GENOMIC DNA]</scope>
    <source>
        <strain evidence="2 3">NCTC6179</strain>
    </source>
</reference>
<name>A0A9X8XFX4_STREQ</name>
<evidence type="ECO:0000313" key="2">
    <source>
        <dbReference type="EMBL" id="SQF67182.1"/>
    </source>
</evidence>
<dbReference type="EMBL" id="LS483361">
    <property type="protein sequence ID" value="SQF67182.1"/>
    <property type="molecule type" value="Genomic_DNA"/>
</dbReference>
<feature type="transmembrane region" description="Helical" evidence="1">
    <location>
        <begin position="67"/>
        <end position="86"/>
    </location>
</feature>
<gene>
    <name evidence="2" type="ORF">NCTC6179_01371</name>
</gene>
<sequence>MIQEERDKEFDSLLEDRHSQTLRIAKNLAQIVQANKRQEAKTVREIVLYYFDYFFGELCFWEGWIPVIKLGAIPHFILVFSVYLSLKNEKHLLFLCLLMYLICMVLIILMRLLLRSIDRYFSSK</sequence>
<evidence type="ECO:0000313" key="3">
    <source>
        <dbReference type="Proteomes" id="UP000249571"/>
    </source>
</evidence>
<feature type="transmembrane region" description="Helical" evidence="1">
    <location>
        <begin position="92"/>
        <end position="114"/>
    </location>
</feature>
<dbReference type="RefSeq" id="WP_111716797.1">
    <property type="nucleotide sequence ID" value="NZ_BLBQ01000029.1"/>
</dbReference>
<protein>
    <submittedName>
        <fullName evidence="2">Uncharacterized protein</fullName>
    </submittedName>
</protein>
<dbReference type="Proteomes" id="UP000249571">
    <property type="component" value="Chromosome 1"/>
</dbReference>
<accession>A0A9X8XFX4</accession>
<keyword evidence="1" id="KW-1133">Transmembrane helix</keyword>
<proteinExistence type="predicted"/>
<keyword evidence="1" id="KW-0472">Membrane</keyword>
<evidence type="ECO:0000256" key="1">
    <source>
        <dbReference type="SAM" id="Phobius"/>
    </source>
</evidence>
<dbReference type="AlphaFoldDB" id="A0A9X8XFX4"/>